<dbReference type="InterPro" id="IPR001763">
    <property type="entry name" value="Rhodanese-like_dom"/>
</dbReference>
<reference evidence="5 6" key="1">
    <citation type="submission" date="2017-06" db="EMBL/GenBank/DDBJ databases">
        <title>Genome sequencing of cyanobaciteial culture collection at National Institute for Environmental Studies (NIES).</title>
        <authorList>
            <person name="Hirose Y."/>
            <person name="Shimura Y."/>
            <person name="Fujisawa T."/>
            <person name="Nakamura Y."/>
            <person name="Kawachi M."/>
        </authorList>
    </citation>
    <scope>NUCLEOTIDE SEQUENCE [LARGE SCALE GENOMIC DNA]</scope>
    <source>
        <strain evidence="5 6">NIES-37</strain>
    </source>
</reference>
<dbReference type="PROSITE" id="PS50206">
    <property type="entry name" value="RHODANESE_3"/>
    <property type="match status" value="3"/>
</dbReference>
<keyword evidence="6" id="KW-1185">Reference proteome</keyword>
<dbReference type="SMART" id="SM00450">
    <property type="entry name" value="RHOD"/>
    <property type="match status" value="3"/>
</dbReference>
<feature type="domain" description="Rhodanese" evidence="4">
    <location>
        <begin position="32"/>
        <end position="124"/>
    </location>
</feature>
<gene>
    <name evidence="5" type="ORF">NIES37_65490</name>
</gene>
<dbReference type="Pfam" id="PF00581">
    <property type="entry name" value="Rhodanese"/>
    <property type="match status" value="3"/>
</dbReference>
<proteinExistence type="predicted"/>
<sequence length="389" mass="42021">MTSTTQLDTVLDKDDTPFRRFTPLELRGLLVDGEELAVFDVRETGVHSRDGHILLSVSLPLSHLELSIASLVSRRNTRIVLYDGGDNVLAERAAKKLAELGYSNISILSGGTAAWREAGYELFTGVNVIGKAFGEFVEHFYSTPHLSVSEVKSRIDAGDNIVVLDSRTLPEFQNFSIPGAIALPGAELVYRFHEVVKDPNSLVVVNCAGRTRSIIGAQALIDAGVPNKVASLENGTMAWLIEGLELDSGKSNFAPLPTGSALEEAIAAANRLKARFGLKTIDKQTLNHFQNEQDAGLRSPLALAQPSLYLLDVRGQEEFAAGHLPGSRLAPGGQLVQQTGQWVGTRNSRIVLVDNADGVRAAITAAWLVRINWAEVYILEEALTGENSS</sequence>
<dbReference type="RefSeq" id="WP_190445671.1">
    <property type="nucleotide sequence ID" value="NZ_CAWNJS010000001.1"/>
</dbReference>
<dbReference type="Gene3D" id="3.40.250.10">
    <property type="entry name" value="Rhodanese-like domain"/>
    <property type="match status" value="3"/>
</dbReference>
<evidence type="ECO:0000259" key="4">
    <source>
        <dbReference type="PROSITE" id="PS50206"/>
    </source>
</evidence>
<dbReference type="PANTHER" id="PTHR43855:SF1">
    <property type="entry name" value="THIOSULFATE SULFURTRANSFERASE"/>
    <property type="match status" value="1"/>
</dbReference>
<dbReference type="GO" id="GO:0004792">
    <property type="term" value="F:thiosulfate-cyanide sulfurtransferase activity"/>
    <property type="evidence" value="ECO:0007669"/>
    <property type="project" value="UniProtKB-EC"/>
</dbReference>
<feature type="domain" description="Rhodanese" evidence="4">
    <location>
        <begin position="157"/>
        <end position="248"/>
    </location>
</feature>
<dbReference type="EC" id="2.8.1.1" evidence="1"/>
<dbReference type="EMBL" id="AP018248">
    <property type="protein sequence ID" value="BAZ02536.1"/>
    <property type="molecule type" value="Genomic_DNA"/>
</dbReference>
<evidence type="ECO:0000256" key="2">
    <source>
        <dbReference type="ARBA" id="ARBA00022737"/>
    </source>
</evidence>
<dbReference type="Proteomes" id="UP000218785">
    <property type="component" value="Chromosome"/>
</dbReference>
<dbReference type="InterPro" id="IPR036873">
    <property type="entry name" value="Rhodanese-like_dom_sf"/>
</dbReference>
<evidence type="ECO:0000256" key="1">
    <source>
        <dbReference type="ARBA" id="ARBA00012245"/>
    </source>
</evidence>
<dbReference type="AlphaFoldDB" id="A0A1Z4NA30"/>
<evidence type="ECO:0000313" key="6">
    <source>
        <dbReference type="Proteomes" id="UP000218785"/>
    </source>
</evidence>
<organism evidence="5 6">
    <name type="scientific">Tolypothrix tenuis PCC 7101</name>
    <dbReference type="NCBI Taxonomy" id="231146"/>
    <lineage>
        <taxon>Bacteria</taxon>
        <taxon>Bacillati</taxon>
        <taxon>Cyanobacteriota</taxon>
        <taxon>Cyanophyceae</taxon>
        <taxon>Nostocales</taxon>
        <taxon>Tolypothrichaceae</taxon>
        <taxon>Tolypothrix</taxon>
    </lineage>
</organism>
<dbReference type="KEGG" id="ttq:NIES37_65490"/>
<dbReference type="SUPFAM" id="SSF52821">
    <property type="entry name" value="Rhodanese/Cell cycle control phosphatase"/>
    <property type="match status" value="3"/>
</dbReference>
<accession>A0A1Z4NA30</accession>
<protein>
    <recommendedName>
        <fullName evidence="1">thiosulfate sulfurtransferase</fullName>
        <ecNumber evidence="1">2.8.1.1</ecNumber>
    </recommendedName>
</protein>
<name>A0A1Z4NA30_9CYAN</name>
<evidence type="ECO:0000256" key="3">
    <source>
        <dbReference type="ARBA" id="ARBA00047549"/>
    </source>
</evidence>
<keyword evidence="2" id="KW-0677">Repeat</keyword>
<evidence type="ECO:0000313" key="5">
    <source>
        <dbReference type="EMBL" id="BAZ02536.1"/>
    </source>
</evidence>
<dbReference type="InterPro" id="IPR051126">
    <property type="entry name" value="Thiosulfate_sulfurtransferase"/>
</dbReference>
<feature type="domain" description="Rhodanese" evidence="4">
    <location>
        <begin position="304"/>
        <end position="382"/>
    </location>
</feature>
<comment type="catalytic activity">
    <reaction evidence="3">
        <text>thiosulfate + hydrogen cyanide = thiocyanate + sulfite + 2 H(+)</text>
        <dbReference type="Rhea" id="RHEA:16881"/>
        <dbReference type="ChEBI" id="CHEBI:15378"/>
        <dbReference type="ChEBI" id="CHEBI:17359"/>
        <dbReference type="ChEBI" id="CHEBI:18022"/>
        <dbReference type="ChEBI" id="CHEBI:18407"/>
        <dbReference type="ChEBI" id="CHEBI:33542"/>
        <dbReference type="EC" id="2.8.1.1"/>
    </reaction>
</comment>
<dbReference type="PANTHER" id="PTHR43855">
    <property type="entry name" value="THIOSULFATE SULFURTRANSFERASE"/>
    <property type="match status" value="1"/>
</dbReference>